<accession>A0ABV6NR80</accession>
<evidence type="ECO:0000313" key="2">
    <source>
        <dbReference type="EMBL" id="MFC0563270.1"/>
    </source>
</evidence>
<dbReference type="SUPFAM" id="SSF50939">
    <property type="entry name" value="Sialidases"/>
    <property type="match status" value="1"/>
</dbReference>
<feature type="chain" id="PRO_5047499176" description="Exo-alpha-sialidase" evidence="1">
    <location>
        <begin position="23"/>
        <end position="376"/>
    </location>
</feature>
<organism evidence="2 3">
    <name type="scientific">Plantactinospora siamensis</name>
    <dbReference type="NCBI Taxonomy" id="555372"/>
    <lineage>
        <taxon>Bacteria</taxon>
        <taxon>Bacillati</taxon>
        <taxon>Actinomycetota</taxon>
        <taxon>Actinomycetes</taxon>
        <taxon>Micromonosporales</taxon>
        <taxon>Micromonosporaceae</taxon>
        <taxon>Plantactinospora</taxon>
    </lineage>
</organism>
<name>A0ABV6NR80_9ACTN</name>
<evidence type="ECO:0000256" key="1">
    <source>
        <dbReference type="SAM" id="SignalP"/>
    </source>
</evidence>
<protein>
    <recommendedName>
        <fullName evidence="4">Exo-alpha-sialidase</fullName>
    </recommendedName>
</protein>
<evidence type="ECO:0008006" key="4">
    <source>
        <dbReference type="Google" id="ProtNLM"/>
    </source>
</evidence>
<proteinExistence type="predicted"/>
<dbReference type="RefSeq" id="WP_377335637.1">
    <property type="nucleotide sequence ID" value="NZ_JBHLUE010000002.1"/>
</dbReference>
<evidence type="ECO:0000313" key="3">
    <source>
        <dbReference type="Proteomes" id="UP001589894"/>
    </source>
</evidence>
<reference evidence="2 3" key="1">
    <citation type="submission" date="2024-09" db="EMBL/GenBank/DDBJ databases">
        <authorList>
            <person name="Sun Q."/>
            <person name="Mori K."/>
        </authorList>
    </citation>
    <scope>NUCLEOTIDE SEQUENCE [LARGE SCALE GENOMIC DNA]</scope>
    <source>
        <strain evidence="2 3">TBRC 2205</strain>
    </source>
</reference>
<gene>
    <name evidence="2" type="ORF">ACFFHU_03685</name>
</gene>
<comment type="caution">
    <text evidence="2">The sequence shown here is derived from an EMBL/GenBank/DDBJ whole genome shotgun (WGS) entry which is preliminary data.</text>
</comment>
<keyword evidence="3" id="KW-1185">Reference proteome</keyword>
<sequence length="376" mass="40358">MRVRFRSAAALAAVLLLAPAGCGIGDVRRTPARPSAPASARPSLDEPWPVRTARVPVPADYPSWTVRFTDAETGYVLFSRCYATSLGAEPGGTPPPPECPGVLLRTLDGGRHWTSLPLPRATAANFQLFARDDRLVLVAEPHGWYASTDRGSTFSHPSARTDPPPAAYFMVQGRFQVCCDRDRRPPAVLEWAADRARPLARQPDVPGLAEVAYANGRLVATGVRDGRPYAAISPDDGRTWRSTPVPAPGGRLGRLEPQVDGGDAWLVGWPADNRQFPTLWRLVGDAWRPESAAGHPDLAYAVTAIGDGVLAVQGSAGAGVVVAGRYRRAAWPAVGDLTLLADGALCVVTEAYPRTIWLGRGAGVDRRWVRLELVTE</sequence>
<keyword evidence="1" id="KW-0732">Signal</keyword>
<feature type="signal peptide" evidence="1">
    <location>
        <begin position="1"/>
        <end position="22"/>
    </location>
</feature>
<dbReference type="Proteomes" id="UP001589894">
    <property type="component" value="Unassembled WGS sequence"/>
</dbReference>
<dbReference type="EMBL" id="JBHLUE010000002">
    <property type="protein sequence ID" value="MFC0563270.1"/>
    <property type="molecule type" value="Genomic_DNA"/>
</dbReference>
<dbReference type="InterPro" id="IPR036278">
    <property type="entry name" value="Sialidase_sf"/>
</dbReference>